<comment type="subunit">
    <text evidence="4">Heterotetramer composed of 2 epsilon subunits (GlmE) and 2 sigma subunits (GlmS). GlmE exists as a homodimer and GlmS as a monomer.</text>
</comment>
<dbReference type="EMBL" id="CP009787">
    <property type="protein sequence ID" value="AJJ12678.1"/>
    <property type="molecule type" value="Genomic_DNA"/>
</dbReference>
<dbReference type="EC" id="5.4.99.1" evidence="4"/>
<feature type="binding site" evidence="4">
    <location>
        <position position="67"/>
    </location>
    <ligand>
        <name>L-glutamate</name>
        <dbReference type="ChEBI" id="CHEBI:29985"/>
    </ligand>
</feature>
<dbReference type="OrthoDB" id="5332339at2"/>
<evidence type="ECO:0000313" key="8">
    <source>
        <dbReference type="Proteomes" id="UP000042054"/>
    </source>
</evidence>
<feature type="binding site" evidence="4">
    <location>
        <begin position="148"/>
        <end position="149"/>
    </location>
    <ligand>
        <name>L-glutamate</name>
        <dbReference type="ChEBI" id="CHEBI:29985"/>
    </ligand>
</feature>
<feature type="binding site" evidence="4">
    <location>
        <position position="296"/>
    </location>
    <ligand>
        <name>adenosylcob(III)alamin</name>
        <dbReference type="ChEBI" id="CHEBI:18408"/>
    </ligand>
</feature>
<keyword evidence="1 4" id="KW-0846">Cobalamin</keyword>
<feature type="binding site" evidence="4">
    <location>
        <position position="69"/>
    </location>
    <ligand>
        <name>adenosylcob(III)alamin</name>
        <dbReference type="ChEBI" id="CHEBI:18408"/>
    </ligand>
</feature>
<dbReference type="PIRSF" id="PIRSF001495">
    <property type="entry name" value="Met_asp_mut_epsi"/>
    <property type="match status" value="1"/>
</dbReference>
<evidence type="ECO:0000256" key="1">
    <source>
        <dbReference type="ARBA" id="ARBA00022628"/>
    </source>
</evidence>
<dbReference type="Proteomes" id="UP000042054">
    <property type="component" value="Unassembled WGS sequence"/>
</dbReference>
<dbReference type="Gene3D" id="3.20.20.240">
    <property type="entry name" value="Methylmalonyl-CoA mutase"/>
    <property type="match status" value="1"/>
</dbReference>
<dbReference type="GO" id="GO:0050097">
    <property type="term" value="F:methylaspartate mutase activity"/>
    <property type="evidence" value="ECO:0007669"/>
    <property type="project" value="UniProtKB-UniRule"/>
</dbReference>
<keyword evidence="2 4" id="KW-0413">Isomerase</keyword>
<sequence>MELRNKKLSLDDFMTERFHVLKTWHTGKDVENFEDGVKYQQTIPESKNFAKALFEADSKGITLSQPRAGVALIEEHIELLKTLQKDCDLLPTTIDAYTRLNRYEEAAVGIQKSIEAGTSKLNGLPVVNHGVTACRRITESLSKPLQIRHGTPDARLLAEIAMASGFTSYEGGGISYNIPYAKRVTLEKSIRDWQYCDRLIGVYEEHGIRINREPFGPLTGTLIPPFVSHAIAIIEGLLALEQGVKSITVGYGQVGNVVQDIAAIRSLRELADEYFHANGYENYELSTVFHQWMGGFPEDESRAFAVISWGAAVAGMAGATKVITKSPHEAYGIPTGEANGQGLRASNQMLNMVRDQKFPPCVEVDREVELIKREVRAVMNKVLELGQGDIAIGTVRAFEAGVLDVPFAPATCNLGKMMPIRDNHGAIRVFDAGSVPLPKDVLALHHDFVAERAKEEGRTPSFQMIIDDINAVSHSKLIGRP</sequence>
<feature type="binding site" evidence="4">
    <location>
        <position position="333"/>
    </location>
    <ligand>
        <name>adenosylcob(III)alamin</name>
        <dbReference type="ChEBI" id="CHEBI:18408"/>
    </ligand>
</feature>
<dbReference type="InterPro" id="IPR006396">
    <property type="entry name" value="Glu_mut_E"/>
</dbReference>
<dbReference type="InterPro" id="IPR016176">
    <property type="entry name" value="Cbl-dep_enz_cat"/>
</dbReference>
<comment type="pathway">
    <text evidence="4">Amino-acid degradation; L-glutamate degradation via mesaconate pathway; acetate and pyruvate from L-glutamate: step 1/4.</text>
</comment>
<dbReference type="UniPathway" id="UPA00561">
    <property type="reaction ID" value="UER00617"/>
</dbReference>
<dbReference type="GO" id="GO:0031419">
    <property type="term" value="F:cobalamin binding"/>
    <property type="evidence" value="ECO:0007669"/>
    <property type="project" value="UniProtKB-KW"/>
</dbReference>
<comment type="similarity">
    <text evidence="4">Belongs to the methylaspartate mutase GlmE subunit family.</text>
</comment>
<name>A0A0U1HXB3_YERRO</name>
<accession>A0A0U1HXB3</accession>
<feature type="binding site" evidence="4">
    <location>
        <position position="99"/>
    </location>
    <ligand>
        <name>L-glutamate</name>
        <dbReference type="ChEBI" id="CHEBI:29985"/>
    </ligand>
</feature>
<evidence type="ECO:0000313" key="5">
    <source>
        <dbReference type="EMBL" id="AJJ12678.1"/>
    </source>
</evidence>
<dbReference type="AlphaFoldDB" id="A0A0U1HXB3"/>
<comment type="catalytic activity">
    <reaction evidence="4">
        <text>(2S,3S)-3-methyl-L-aspartate = L-glutamate</text>
        <dbReference type="Rhea" id="RHEA:12857"/>
        <dbReference type="ChEBI" id="CHEBI:29985"/>
        <dbReference type="ChEBI" id="CHEBI:58724"/>
        <dbReference type="EC" id="5.4.99.1"/>
    </reaction>
</comment>
<feature type="binding site" evidence="4">
    <location>
        <position position="170"/>
    </location>
    <ligand>
        <name>L-glutamate</name>
        <dbReference type="ChEBI" id="CHEBI:29985"/>
    </ligand>
</feature>
<dbReference type="KEGG" id="yro:CH64_1339"/>
<feature type="binding site" evidence="4">
    <location>
        <position position="176"/>
    </location>
    <ligand>
        <name>L-glutamate</name>
        <dbReference type="ChEBI" id="CHEBI:29985"/>
    </ligand>
</feature>
<comment type="function">
    <text evidence="4">Catalyzes the carbon skeleton rearrangement of L-glutamate to L-threo-3-methylaspartate ((2S,3S)-3-methylaspartate).</text>
</comment>
<dbReference type="GO" id="GO:0019670">
    <property type="term" value="P:anaerobic L-glutamate catabolic process"/>
    <property type="evidence" value="ECO:0007669"/>
    <property type="project" value="InterPro"/>
</dbReference>
<evidence type="ECO:0000256" key="4">
    <source>
        <dbReference type="HAMAP-Rule" id="MF_01923"/>
    </source>
</evidence>
<protein>
    <recommendedName>
        <fullName evidence="4">Glutamate mutase epsilon subunit</fullName>
        <ecNumber evidence="4">5.4.99.1</ecNumber>
    </recommendedName>
    <alternativeName>
        <fullName evidence="4">Glutamate mutase E chain</fullName>
    </alternativeName>
    <alternativeName>
        <fullName evidence="4">Glutamate mutase large subunit</fullName>
    </alternativeName>
    <alternativeName>
        <fullName evidence="4">Methylaspartate mutase</fullName>
    </alternativeName>
</protein>
<feature type="binding site" evidence="4">
    <location>
        <position position="325"/>
    </location>
    <ligand>
        <name>adenosylcob(III)alamin</name>
        <dbReference type="ChEBI" id="CHEBI:18408"/>
    </ligand>
</feature>
<feature type="binding site" evidence="4">
    <location>
        <position position="329"/>
    </location>
    <ligand>
        <name>adenosylcob(III)alamin</name>
        <dbReference type="ChEBI" id="CHEBI:18408"/>
    </ligand>
</feature>
<organism evidence="6 8">
    <name type="scientific">Yersinia rohdei</name>
    <dbReference type="NCBI Taxonomy" id="29485"/>
    <lineage>
        <taxon>Bacteria</taxon>
        <taxon>Pseudomonadati</taxon>
        <taxon>Pseudomonadota</taxon>
        <taxon>Gammaproteobacteria</taxon>
        <taxon>Enterobacterales</taxon>
        <taxon>Yersiniaceae</taxon>
        <taxon>Yersinia</taxon>
    </lineage>
</organism>
<dbReference type="HAMAP" id="MF_01923">
    <property type="entry name" value="Me_Asp_mutase_E"/>
    <property type="match status" value="1"/>
</dbReference>
<evidence type="ECO:0000256" key="3">
    <source>
        <dbReference type="ARBA" id="ARBA00023285"/>
    </source>
</evidence>
<dbReference type="GO" id="GO:0019553">
    <property type="term" value="P:L-glutamate catabolic process via L-citramalate"/>
    <property type="evidence" value="ECO:0007669"/>
    <property type="project" value="UniProtKB-UniRule"/>
</dbReference>
<gene>
    <name evidence="6" type="primary">mutE</name>
    <name evidence="4" type="synonym">glmE</name>
    <name evidence="5" type="ORF">CH64_1339</name>
    <name evidence="6" type="ORF">ERS008555_03617</name>
</gene>
<proteinExistence type="inferred from homology"/>
<evidence type="ECO:0000313" key="6">
    <source>
        <dbReference type="EMBL" id="CQI96379.1"/>
    </source>
</evidence>
<dbReference type="GeneID" id="45566665"/>
<feature type="binding site" evidence="4">
    <location>
        <position position="179"/>
    </location>
    <ligand>
        <name>adenosylcob(III)alamin</name>
        <dbReference type="ChEBI" id="CHEBI:18408"/>
    </ligand>
</feature>
<keyword evidence="7" id="KW-1185">Reference proteome</keyword>
<keyword evidence="3 4" id="KW-0170">Cobalt</keyword>
<feature type="binding site" evidence="4">
    <location>
        <position position="180"/>
    </location>
    <ligand>
        <name>L-glutamate</name>
        <dbReference type="ChEBI" id="CHEBI:29985"/>
    </ligand>
</feature>
<evidence type="ECO:0000256" key="2">
    <source>
        <dbReference type="ARBA" id="ARBA00023235"/>
    </source>
</evidence>
<evidence type="ECO:0000313" key="7">
    <source>
        <dbReference type="Proteomes" id="UP000031914"/>
    </source>
</evidence>
<dbReference type="EMBL" id="CTKE01000023">
    <property type="protein sequence ID" value="CQI96379.1"/>
    <property type="molecule type" value="Genomic_DNA"/>
</dbReference>
<dbReference type="InterPro" id="IPR014714">
    <property type="entry name" value="Glu_mut_E_C_dom_sf"/>
</dbReference>
<dbReference type="Gene3D" id="3.90.970.10">
    <property type="match status" value="1"/>
</dbReference>
<reference evidence="5 7" key="1">
    <citation type="journal article" date="2015" name="Genome Announc.">
        <title>Thirty-Two Complete Genome Assemblies of Nine Yersinia Species, Including Y. pestis, Y. pseudotuberculosis, and Y. enterocolitica.</title>
        <authorList>
            <person name="Johnson S.L."/>
            <person name="Daligault H.E."/>
            <person name="Davenport K.W."/>
            <person name="Jaissle J."/>
            <person name="Frey K.G."/>
            <person name="Ladner J.T."/>
            <person name="Broomall S.M."/>
            <person name="Bishop-Lilly K.A."/>
            <person name="Bruce D.C."/>
            <person name="Coyne S.R."/>
            <person name="Gibbons H.S."/>
            <person name="Lo C.C."/>
            <person name="Munk A.C."/>
            <person name="Rosenzweig C.N."/>
            <person name="Koroleva G.I."/>
            <person name="Palacios G.F."/>
            <person name="Redden C.L."/>
            <person name="Xu Y."/>
            <person name="Minogue T.D."/>
            <person name="Chain P.S."/>
        </authorList>
    </citation>
    <scope>NUCLEOTIDE SEQUENCE [LARGE SCALE GENOMIC DNA]</scope>
    <source>
        <strain evidence="5 7">YRA</strain>
    </source>
</reference>
<feature type="binding site" evidence="4">
    <location>
        <position position="122"/>
    </location>
    <ligand>
        <name>adenosylcob(III)alamin</name>
        <dbReference type="ChEBI" id="CHEBI:18408"/>
    </ligand>
</feature>
<reference evidence="6 8" key="2">
    <citation type="submission" date="2015-03" db="EMBL/GenBank/DDBJ databases">
        <authorList>
            <person name="Murphy D."/>
        </authorList>
    </citation>
    <scope>NUCLEOTIDE SEQUENCE [LARGE SCALE GENOMIC DNA]</scope>
    <source>
        <strain evidence="6 8">68/02</strain>
    </source>
</reference>
<dbReference type="STRING" id="29485.CH64_1339"/>
<comment type="cofactor">
    <cofactor evidence="4">
        <name>adenosylcob(III)alamin</name>
        <dbReference type="ChEBI" id="CHEBI:18408"/>
    </cofactor>
</comment>
<dbReference type="RefSeq" id="WP_032818445.1">
    <property type="nucleotide sequence ID" value="NZ_CABIHO010000030.1"/>
</dbReference>
<dbReference type="CDD" id="cd00245">
    <property type="entry name" value="Glm_e"/>
    <property type="match status" value="1"/>
</dbReference>
<dbReference type="Proteomes" id="UP000031914">
    <property type="component" value="Chromosome"/>
</dbReference>
<dbReference type="SUPFAM" id="SSF51703">
    <property type="entry name" value="Cobalamin (vitamin B12)-dependent enzymes"/>
    <property type="match status" value="1"/>
</dbReference>
<dbReference type="NCBIfam" id="TIGR01503">
    <property type="entry name" value="MthylAspMut_E"/>
    <property type="match status" value="1"/>
</dbReference>
<dbReference type="Pfam" id="PF06368">
    <property type="entry name" value="Met_asp_mut_E"/>
    <property type="match status" value="1"/>
</dbReference>